<accession>A0AAE8HA87</accession>
<proteinExistence type="predicted"/>
<protein>
    <submittedName>
        <fullName evidence="1">Uncharacterized protein</fullName>
    </submittedName>
</protein>
<dbReference type="AlphaFoldDB" id="A0AAE8HA87"/>
<dbReference type="Proteomes" id="UP000182085">
    <property type="component" value="Chromosome I"/>
</dbReference>
<gene>
    <name evidence="1" type="ORF">SAMN04490209_1266</name>
</gene>
<evidence type="ECO:0000313" key="2">
    <source>
        <dbReference type="Proteomes" id="UP000182085"/>
    </source>
</evidence>
<dbReference type="RefSeq" id="WP_034136841.1">
    <property type="nucleotide sequence ID" value="NZ_BAAAEG010000001.1"/>
</dbReference>
<sequence>MPDTDSDPVVPKFYVQYKEVRSGQLYNTFYTRIQIEIGTPATSEPVSVRMLDLFVQAIS</sequence>
<evidence type="ECO:0000313" key="1">
    <source>
        <dbReference type="EMBL" id="SDU96675.1"/>
    </source>
</evidence>
<keyword evidence="2" id="KW-1185">Reference proteome</keyword>
<name>A0AAE8HA87_9PSED</name>
<organism evidence="1 2">
    <name type="scientific">Pseudomonas rhodesiae</name>
    <dbReference type="NCBI Taxonomy" id="76760"/>
    <lineage>
        <taxon>Bacteria</taxon>
        <taxon>Pseudomonadati</taxon>
        <taxon>Pseudomonadota</taxon>
        <taxon>Gammaproteobacteria</taxon>
        <taxon>Pseudomonadales</taxon>
        <taxon>Pseudomonadaceae</taxon>
        <taxon>Pseudomonas</taxon>
    </lineage>
</organism>
<reference evidence="1 2" key="1">
    <citation type="submission" date="2016-10" db="EMBL/GenBank/DDBJ databases">
        <authorList>
            <person name="Varghese N."/>
            <person name="Submissions S."/>
        </authorList>
    </citation>
    <scope>NUCLEOTIDE SEQUENCE [LARGE SCALE GENOMIC DNA]</scope>
    <source>
        <strain evidence="1 2">BS2777</strain>
    </source>
</reference>
<dbReference type="EMBL" id="LT629801">
    <property type="protein sequence ID" value="SDU96675.1"/>
    <property type="molecule type" value="Genomic_DNA"/>
</dbReference>